<evidence type="ECO:0000313" key="1">
    <source>
        <dbReference type="EMBL" id="MEA5360247.1"/>
    </source>
</evidence>
<keyword evidence="2" id="KW-1185">Reference proteome</keyword>
<organism evidence="1 2">
    <name type="scientific">Amycolatopsis heterodermiae</name>
    <dbReference type="NCBI Taxonomy" id="3110235"/>
    <lineage>
        <taxon>Bacteria</taxon>
        <taxon>Bacillati</taxon>
        <taxon>Actinomycetota</taxon>
        <taxon>Actinomycetes</taxon>
        <taxon>Pseudonocardiales</taxon>
        <taxon>Pseudonocardiaceae</taxon>
        <taxon>Amycolatopsis</taxon>
    </lineage>
</organism>
<reference evidence="1 2" key="1">
    <citation type="submission" date="2023-12" db="EMBL/GenBank/DDBJ databases">
        <title>Amycolatopsis sp. V23-08.</title>
        <authorList>
            <person name="Somphong A."/>
        </authorList>
    </citation>
    <scope>NUCLEOTIDE SEQUENCE [LARGE SCALE GENOMIC DNA]</scope>
    <source>
        <strain evidence="1 2">V23-08</strain>
    </source>
</reference>
<sequence length="75" mass="8171">MAEERDVLGAASVPKLLGRYAAILAELRDRGVVRTRNAPPGDYAEYLAAKDYDGTLELNSVKSYDLLAADAAWSR</sequence>
<evidence type="ECO:0000313" key="2">
    <source>
        <dbReference type="Proteomes" id="UP001304298"/>
    </source>
</evidence>
<protein>
    <submittedName>
        <fullName evidence="1">Uncharacterized protein</fullName>
    </submittedName>
</protein>
<comment type="caution">
    <text evidence="1">The sequence shown here is derived from an EMBL/GenBank/DDBJ whole genome shotgun (WGS) entry which is preliminary data.</text>
</comment>
<dbReference type="Proteomes" id="UP001304298">
    <property type="component" value="Unassembled WGS sequence"/>
</dbReference>
<name>A0ABU5R231_9PSEU</name>
<proteinExistence type="predicted"/>
<dbReference type="EMBL" id="JAYFSI010000002">
    <property type="protein sequence ID" value="MEA5360247.1"/>
    <property type="molecule type" value="Genomic_DNA"/>
</dbReference>
<dbReference type="RefSeq" id="WP_323326215.1">
    <property type="nucleotide sequence ID" value="NZ_JAYFSI010000002.1"/>
</dbReference>
<gene>
    <name evidence="1" type="ORF">VA596_11935</name>
</gene>
<accession>A0ABU5R231</accession>